<sequence>METIYIDESGYTGHDLLNPHQPIQAVSSLRIDENTAYKLIDQFFPTRKTNELKHIKLSRRKTNHKSLLELQKIILNNYLGITFLSDKRYLLILQFLNDCIEPSYHAQGFNFYRDGHNSALASLIYYTGVAYWGKRNFEELLTFYQRASRYKDDKTLHTLLLKIRFLNVMQNDLSHDVFLLFDESECINEIKKNNFDTDISFSTLIALISHLEKFMAEEYLIIHDTSKNLQKFHKEIEFIINIKKEKSFKITQQTKLTYPLKVKNVVQRDSTSCYGLQLADILVGGAVEFTMAERGLIPKTDYNQEIISLYNDSNCLCLVPSLDFEEQREYQRENQSSEFIDFIAQQKRLQKDKDNTF</sequence>
<dbReference type="InterPro" id="IPR024524">
    <property type="entry name" value="DUF3800"/>
</dbReference>
<name>A0A3A4QXU2_9BACT</name>
<dbReference type="Proteomes" id="UP000266426">
    <property type="component" value="Unassembled WGS sequence"/>
</dbReference>
<gene>
    <name evidence="1" type="ORF">C4541_11225</name>
</gene>
<dbReference type="Pfam" id="PF12686">
    <property type="entry name" value="DUF3800"/>
    <property type="match status" value="1"/>
</dbReference>
<organism evidence="1 2">
    <name type="scientific">Candidatus Auribacter fodinae</name>
    <dbReference type="NCBI Taxonomy" id="2093366"/>
    <lineage>
        <taxon>Bacteria</taxon>
        <taxon>Pseudomonadati</taxon>
        <taxon>Candidatus Auribacterota</taxon>
        <taxon>Candidatus Auribacteria</taxon>
        <taxon>Candidatus Auribacterales</taxon>
        <taxon>Candidatus Auribacteraceae</taxon>
        <taxon>Candidatus Auribacter</taxon>
    </lineage>
</organism>
<reference evidence="1 2" key="1">
    <citation type="journal article" date="2017" name="ISME J.">
        <title>Energy and carbon metabolisms in a deep terrestrial subsurface fluid microbial community.</title>
        <authorList>
            <person name="Momper L."/>
            <person name="Jungbluth S.P."/>
            <person name="Lee M.D."/>
            <person name="Amend J.P."/>
        </authorList>
    </citation>
    <scope>NUCLEOTIDE SEQUENCE [LARGE SCALE GENOMIC DNA]</scope>
    <source>
        <strain evidence="1">SURF_26</strain>
    </source>
</reference>
<dbReference type="EMBL" id="QZJZ01000088">
    <property type="protein sequence ID" value="RJP56936.1"/>
    <property type="molecule type" value="Genomic_DNA"/>
</dbReference>
<proteinExistence type="predicted"/>
<evidence type="ECO:0000313" key="2">
    <source>
        <dbReference type="Proteomes" id="UP000266426"/>
    </source>
</evidence>
<comment type="caution">
    <text evidence="1">The sequence shown here is derived from an EMBL/GenBank/DDBJ whole genome shotgun (WGS) entry which is preliminary data.</text>
</comment>
<dbReference type="AlphaFoldDB" id="A0A3A4QXU2"/>
<protein>
    <submittedName>
        <fullName evidence="1">DUF3800 domain-containing protein</fullName>
    </submittedName>
</protein>
<accession>A0A3A4QXU2</accession>
<evidence type="ECO:0000313" key="1">
    <source>
        <dbReference type="EMBL" id="RJP56936.1"/>
    </source>
</evidence>